<name>A0A8X6Y3X3_9ARAC</name>
<feature type="chain" id="PRO_5036445995" evidence="1">
    <location>
        <begin position="22"/>
        <end position="122"/>
    </location>
</feature>
<keyword evidence="1" id="KW-0732">Signal</keyword>
<dbReference type="Proteomes" id="UP000886998">
    <property type="component" value="Unassembled WGS sequence"/>
</dbReference>
<sequence length="122" mass="14028">MFRRLYIALLALISVLGLTLGQLGFEDAEDTQKHYYDCWAYINCYAEVGGAEQQKRDECLGILEDKDVESSVKSVKKDFYDLQSTAFSPLVDEFCTIESSERKPAFEKIVKGVANYYMVRYH</sequence>
<organism evidence="2 3">
    <name type="scientific">Trichonephila inaurata madagascariensis</name>
    <dbReference type="NCBI Taxonomy" id="2747483"/>
    <lineage>
        <taxon>Eukaryota</taxon>
        <taxon>Metazoa</taxon>
        <taxon>Ecdysozoa</taxon>
        <taxon>Arthropoda</taxon>
        <taxon>Chelicerata</taxon>
        <taxon>Arachnida</taxon>
        <taxon>Araneae</taxon>
        <taxon>Araneomorphae</taxon>
        <taxon>Entelegynae</taxon>
        <taxon>Araneoidea</taxon>
        <taxon>Nephilidae</taxon>
        <taxon>Trichonephila</taxon>
        <taxon>Trichonephila inaurata</taxon>
    </lineage>
</organism>
<evidence type="ECO:0000313" key="3">
    <source>
        <dbReference type="Proteomes" id="UP000886998"/>
    </source>
</evidence>
<dbReference type="EMBL" id="BMAV01015562">
    <property type="protein sequence ID" value="GFY65576.1"/>
    <property type="molecule type" value="Genomic_DNA"/>
</dbReference>
<reference evidence="2" key="1">
    <citation type="submission" date="2020-08" db="EMBL/GenBank/DDBJ databases">
        <title>Multicomponent nature underlies the extraordinary mechanical properties of spider dragline silk.</title>
        <authorList>
            <person name="Kono N."/>
            <person name="Nakamura H."/>
            <person name="Mori M."/>
            <person name="Yoshida Y."/>
            <person name="Ohtoshi R."/>
            <person name="Malay A.D."/>
            <person name="Moran D.A.P."/>
            <person name="Tomita M."/>
            <person name="Numata K."/>
            <person name="Arakawa K."/>
        </authorList>
    </citation>
    <scope>NUCLEOTIDE SEQUENCE</scope>
</reference>
<comment type="caution">
    <text evidence="2">The sequence shown here is derived from an EMBL/GenBank/DDBJ whole genome shotgun (WGS) entry which is preliminary data.</text>
</comment>
<accession>A0A8X6Y3X3</accession>
<evidence type="ECO:0000313" key="2">
    <source>
        <dbReference type="EMBL" id="GFY65576.1"/>
    </source>
</evidence>
<gene>
    <name evidence="2" type="ORF">TNIN_28481</name>
</gene>
<evidence type="ECO:0000256" key="1">
    <source>
        <dbReference type="SAM" id="SignalP"/>
    </source>
</evidence>
<feature type="signal peptide" evidence="1">
    <location>
        <begin position="1"/>
        <end position="21"/>
    </location>
</feature>
<protein>
    <submittedName>
        <fullName evidence="2">Uncharacterized protein</fullName>
    </submittedName>
</protein>
<proteinExistence type="predicted"/>
<dbReference type="OrthoDB" id="10420659at2759"/>
<keyword evidence="3" id="KW-1185">Reference proteome</keyword>
<dbReference type="AlphaFoldDB" id="A0A8X6Y3X3"/>